<evidence type="ECO:0000256" key="10">
    <source>
        <dbReference type="SAM" id="MobiDB-lite"/>
    </source>
</evidence>
<evidence type="ECO:0000256" key="8">
    <source>
        <dbReference type="ARBA" id="ARBA00023014"/>
    </source>
</evidence>
<gene>
    <name evidence="13" type="ORF">DTER00134_LOCUS841</name>
</gene>
<keyword evidence="4" id="KW-0479">Metal-binding</keyword>
<accession>A0A7S3QLB4</accession>
<feature type="domain" description="Rieske" evidence="12">
    <location>
        <begin position="110"/>
        <end position="219"/>
    </location>
</feature>
<feature type="transmembrane region" description="Helical" evidence="11">
    <location>
        <begin position="543"/>
        <end position="564"/>
    </location>
</feature>
<organism evidence="13">
    <name type="scientific">Dunaliella tertiolecta</name>
    <name type="common">Green alga</name>
    <dbReference type="NCBI Taxonomy" id="3047"/>
    <lineage>
        <taxon>Eukaryota</taxon>
        <taxon>Viridiplantae</taxon>
        <taxon>Chlorophyta</taxon>
        <taxon>core chlorophytes</taxon>
        <taxon>Chlorophyceae</taxon>
        <taxon>CS clade</taxon>
        <taxon>Chlamydomonadales</taxon>
        <taxon>Dunaliellaceae</taxon>
        <taxon>Dunaliella</taxon>
    </lineage>
</organism>
<name>A0A7S3QLB4_DUNTE</name>
<dbReference type="Gene3D" id="2.102.10.10">
    <property type="entry name" value="Rieske [2Fe-2S] iron-sulphur domain"/>
    <property type="match status" value="1"/>
</dbReference>
<evidence type="ECO:0000256" key="3">
    <source>
        <dbReference type="ARBA" id="ARBA00022714"/>
    </source>
</evidence>
<dbReference type="GO" id="GO:0051537">
    <property type="term" value="F:2 iron, 2 sulfur cluster binding"/>
    <property type="evidence" value="ECO:0007669"/>
    <property type="project" value="UniProtKB-KW"/>
</dbReference>
<dbReference type="AlphaFoldDB" id="A0A7S3QLB4"/>
<keyword evidence="9 11" id="KW-0472">Membrane</keyword>
<evidence type="ECO:0000256" key="4">
    <source>
        <dbReference type="ARBA" id="ARBA00022723"/>
    </source>
</evidence>
<evidence type="ECO:0000256" key="7">
    <source>
        <dbReference type="ARBA" id="ARBA00023004"/>
    </source>
</evidence>
<evidence type="ECO:0000256" key="1">
    <source>
        <dbReference type="ARBA" id="ARBA00004370"/>
    </source>
</evidence>
<dbReference type="InterPro" id="IPR017941">
    <property type="entry name" value="Rieske_2Fe-2S"/>
</dbReference>
<keyword evidence="3" id="KW-0001">2Fe-2S</keyword>
<dbReference type="PANTHER" id="PTHR21266">
    <property type="entry name" value="IRON-SULFUR DOMAIN CONTAINING PROTEIN"/>
    <property type="match status" value="1"/>
</dbReference>
<dbReference type="GO" id="GO:0005737">
    <property type="term" value="C:cytoplasm"/>
    <property type="evidence" value="ECO:0007669"/>
    <property type="project" value="TreeGrafter"/>
</dbReference>
<dbReference type="GO" id="GO:0046872">
    <property type="term" value="F:metal ion binding"/>
    <property type="evidence" value="ECO:0007669"/>
    <property type="project" value="UniProtKB-KW"/>
</dbReference>
<evidence type="ECO:0000256" key="2">
    <source>
        <dbReference type="ARBA" id="ARBA00022692"/>
    </source>
</evidence>
<evidence type="ECO:0000256" key="5">
    <source>
        <dbReference type="ARBA" id="ARBA00022989"/>
    </source>
</evidence>
<dbReference type="SUPFAM" id="SSF55961">
    <property type="entry name" value="Bet v1-like"/>
    <property type="match status" value="1"/>
</dbReference>
<dbReference type="Gene3D" id="3.90.380.10">
    <property type="entry name" value="Naphthalene 1,2-dioxygenase Alpha Subunit, Chain A, domain 1"/>
    <property type="match status" value="1"/>
</dbReference>
<feature type="region of interest" description="Disordered" evidence="10">
    <location>
        <begin position="1"/>
        <end position="30"/>
    </location>
</feature>
<feature type="transmembrane region" description="Helical" evidence="11">
    <location>
        <begin position="495"/>
        <end position="523"/>
    </location>
</feature>
<dbReference type="Pfam" id="PF19112">
    <property type="entry name" value="VanA_C"/>
    <property type="match status" value="1"/>
</dbReference>
<dbReference type="SUPFAM" id="SSF50022">
    <property type="entry name" value="ISP domain"/>
    <property type="match status" value="1"/>
</dbReference>
<evidence type="ECO:0000256" key="6">
    <source>
        <dbReference type="ARBA" id="ARBA00023002"/>
    </source>
</evidence>
<dbReference type="InterPro" id="IPR044043">
    <property type="entry name" value="VanA_C_cat"/>
</dbReference>
<evidence type="ECO:0000259" key="12">
    <source>
        <dbReference type="PROSITE" id="PS51296"/>
    </source>
</evidence>
<keyword evidence="6" id="KW-0560">Oxidoreductase</keyword>
<protein>
    <recommendedName>
        <fullName evidence="12">Rieske domain-containing protein</fullName>
    </recommendedName>
</protein>
<dbReference type="InterPro" id="IPR036922">
    <property type="entry name" value="Rieske_2Fe-2S_sf"/>
</dbReference>
<evidence type="ECO:0000256" key="11">
    <source>
        <dbReference type="SAM" id="Phobius"/>
    </source>
</evidence>
<dbReference type="EMBL" id="HBIP01001983">
    <property type="protein sequence ID" value="CAE0485802.1"/>
    <property type="molecule type" value="Transcribed_RNA"/>
</dbReference>
<proteinExistence type="predicted"/>
<feature type="compositionally biased region" description="Polar residues" evidence="10">
    <location>
        <begin position="1"/>
        <end position="11"/>
    </location>
</feature>
<evidence type="ECO:0000313" key="13">
    <source>
        <dbReference type="EMBL" id="CAE0485802.1"/>
    </source>
</evidence>
<dbReference type="GO" id="GO:0016020">
    <property type="term" value="C:membrane"/>
    <property type="evidence" value="ECO:0007669"/>
    <property type="project" value="UniProtKB-SubCell"/>
</dbReference>
<keyword evidence="5 11" id="KW-1133">Transmembrane helix</keyword>
<sequence length="582" mass="63925">MNLHSMTTLNVHRQHAVPRPGVSSQALSSGAFRQRNSSLSALQQRQSSSCSRFLLSSLATAQPIYKTTLKQHGQSRVSVQAATVEQVTAAPPEQEAADGAPPFSWTSRWWPALALDDLDPKRPTHVDLLGKSLVVFGDTKGNWHCLEDRCPHRLAPLSEGRMEGDNLMCSYHGWQFNSQGKCTSIPQIDDPKAHATACNSPRSCAASYPTKKHAGLLWIWPESSPEAKLTSASAEHQPPDLPHVESPTRSAWYIREVPIRYDMLLENVMDPSHVPFTHHGIQGNRNKIINGAYHLVGEMSPAGYSMARHNVDANGKETPPIGHINFLSPYRALYNFGPMMVEFWAVPTKPGHSKIMASFPLGVSAARLQAMGVPAPLRLLIGITSKLKKAVPAIDHLERNAVIDGDTYMLHVAERDLYGPQMKGRWQQEYYMPANADTGVVAWRQWFQRFGQQEPTSQLPAPPLLPREQVLDRFNQHTKHCVHCTSALTAIDRTLVAAAALCFVAVCTAVSNAIVIACGNAGVAGVTAVSMSAAVPEMAKAAFQPWVVGPLLLALTMVALYVGLQKVRARFIYTDYVHALRD</sequence>
<evidence type="ECO:0000256" key="9">
    <source>
        <dbReference type="ARBA" id="ARBA00023136"/>
    </source>
</evidence>
<keyword evidence="7" id="KW-0408">Iron</keyword>
<keyword evidence="8" id="KW-0411">Iron-sulfur</keyword>
<dbReference type="Pfam" id="PF00355">
    <property type="entry name" value="Rieske"/>
    <property type="match status" value="1"/>
</dbReference>
<dbReference type="InterPro" id="IPR050584">
    <property type="entry name" value="Cholesterol_7-desaturase"/>
</dbReference>
<dbReference type="PROSITE" id="PS51296">
    <property type="entry name" value="RIESKE"/>
    <property type="match status" value="1"/>
</dbReference>
<reference evidence="13" key="1">
    <citation type="submission" date="2021-01" db="EMBL/GenBank/DDBJ databases">
        <authorList>
            <person name="Corre E."/>
            <person name="Pelletier E."/>
            <person name="Niang G."/>
            <person name="Scheremetjew M."/>
            <person name="Finn R."/>
            <person name="Kale V."/>
            <person name="Holt S."/>
            <person name="Cochrane G."/>
            <person name="Meng A."/>
            <person name="Brown T."/>
            <person name="Cohen L."/>
        </authorList>
    </citation>
    <scope>NUCLEOTIDE SEQUENCE</scope>
    <source>
        <strain evidence="13">CCMP1320</strain>
    </source>
</reference>
<dbReference type="GO" id="GO:0016491">
    <property type="term" value="F:oxidoreductase activity"/>
    <property type="evidence" value="ECO:0007669"/>
    <property type="project" value="UniProtKB-KW"/>
</dbReference>
<keyword evidence="2 11" id="KW-0812">Transmembrane</keyword>
<comment type="subcellular location">
    <subcellularLocation>
        <location evidence="1">Membrane</location>
    </subcellularLocation>
</comment>
<dbReference type="PANTHER" id="PTHR21266:SF32">
    <property type="entry name" value="CHOLESTEROL 7-DESATURASE NVD"/>
    <property type="match status" value="1"/>
</dbReference>